<accession>A0ABR2JLN6</accession>
<dbReference type="SMART" id="SM00671">
    <property type="entry name" value="SEL1"/>
    <property type="match status" value="7"/>
</dbReference>
<dbReference type="InterPro" id="IPR011009">
    <property type="entry name" value="Kinase-like_dom_sf"/>
</dbReference>
<feature type="domain" description="Protein kinase" evidence="2">
    <location>
        <begin position="146"/>
        <end position="479"/>
    </location>
</feature>
<dbReference type="PROSITE" id="PS50011">
    <property type="entry name" value="PROTEIN_KINASE_DOM"/>
    <property type="match status" value="1"/>
</dbReference>
<proteinExistence type="inferred from homology"/>
<dbReference type="InterPro" id="IPR006597">
    <property type="entry name" value="Sel1-like"/>
</dbReference>
<dbReference type="InterPro" id="IPR000719">
    <property type="entry name" value="Prot_kinase_dom"/>
</dbReference>
<reference evidence="3 4" key="1">
    <citation type="submission" date="2024-04" db="EMBL/GenBank/DDBJ databases">
        <title>Tritrichomonas musculus Genome.</title>
        <authorList>
            <person name="Alves-Ferreira E."/>
            <person name="Grigg M."/>
            <person name="Lorenzi H."/>
            <person name="Galac M."/>
        </authorList>
    </citation>
    <scope>NUCLEOTIDE SEQUENCE [LARGE SCALE GENOMIC DNA]</scope>
    <source>
        <strain evidence="3 4">EAF2021</strain>
    </source>
</reference>
<dbReference type="SUPFAM" id="SSF56112">
    <property type="entry name" value="Protein kinase-like (PK-like)"/>
    <property type="match status" value="1"/>
</dbReference>
<gene>
    <name evidence="3" type="ORF">M9Y10_005149</name>
</gene>
<dbReference type="SUPFAM" id="SSF81901">
    <property type="entry name" value="HCP-like"/>
    <property type="match status" value="3"/>
</dbReference>
<evidence type="ECO:0000313" key="3">
    <source>
        <dbReference type="EMBL" id="KAK8878381.1"/>
    </source>
</evidence>
<comment type="caution">
    <text evidence="3">The sequence shown here is derived from an EMBL/GenBank/DDBJ whole genome shotgun (WGS) entry which is preliminary data.</text>
</comment>
<evidence type="ECO:0000313" key="4">
    <source>
        <dbReference type="Proteomes" id="UP001470230"/>
    </source>
</evidence>
<dbReference type="Pfam" id="PF08238">
    <property type="entry name" value="Sel1"/>
    <property type="match status" value="5"/>
</dbReference>
<sequence>MTVEYFPHDNPIYLSFCYWKGDNNCAVIKIMYHNIIDFESRLKANNISVYSSSDIINTTNFTLSNSILLSSDILKKNIKDIKNDSDVSEFHNLMCNHLLIVGLKTIIPFFIGRLADKGNHDNKLFWGPSHYEKYIEINSDNFEKEYIKLYSFGESGFLSVNYHKVQENFFLIIEEYDTKSGDEHFFDKYESLPPCKYIPKLIGKYYYNEKIIFPILQNGLIYTLKSYTEENILSPTEKTKIIIQVLIAIHKLHSNKYFHRDINHLHILLDKDRNAYLQITAHITSQIGDDEFTNSIEHTSDIGAKYFMSPSQFISNYYTFLVDLYAFGRIIYFLAFDKPIDADSELKKLYGKAGSIDVYDHLPDVFKRETKIMEIFNICINSQHTSVYRTTALFLLFMIHQRKLYYIGTNEKEIEKLFAENYDIFLDFKNISKLPDFKYFKSHVIDEANDYKDDIEISDKKKRPGNEAFFYLGLMNQFGISYEPNLDKAVEYYEKSAKLNNMNAAFNLGLIYSTGKGKYNQQEEAFKYFMMASNLGSYSAKYNIGNIFRDQGNFEEAIKYYLEAGNDGYIDKAYYNLAIIYQNPDPNINDQDKSLEYFQKSADLGFVKAHYNSGVILYQRNLFEEAEKHLVIAGENGISDAYYVLSLIHNNSLDEYVNYLRKAAEMLNINALIKISDFYWRQKDINLSSCYLTLLMLFENNKESQLSFDQYVNPSHELDSIKLVSMSLINRRKFEELNIFTCNNAKEHFFKRCVDNLSQTDFFNFFLRKTGIETFLKELVPDYHFTQKDGNYFEIENFQDKDDMFDYGYSFYLGNDKMAGLRLLRKASKLDSTKARALLTFISYQYGLNETFFLTLKEIGNIKLNDDQDFIIFQNNDTDRINLDLEFVKKVNRKKYLHYLFLKKDKKSLEISINENNIKEAKLIKELIKIIDEKNEENKDSSAEDMYYVGKCYIKGKLIHQNIKIGEALIKKAADLGFPEACRGLAELYYCYNLYEANEKLEIAIIENYKNSANKGDLTSSIRLALFYLNGEFVKKNEELAISLIKDNLDPLSLFIYGCILFDKNDFEQAVDVFDLCQKKGLRANSKLGLNYMIHRFADFNLGYLTLKSNFGKPFNPEPYRDSYQRFSYSRDFVKLSSAIIEFYRIFEKNTILPSIHDLVSKMIKEYKNENEFINLVGIIKLVIAFEQNINDQSEINKILLDENFQILFEDILKIFKSKQQANEPLLKRKERNPFDFFCGLMHFFIGCIENQINKYSNKMIESFKKAYECGILSGILNLARIYKDNILFENQDEYTKCCDTAGKSSIESMLSLAIMHLLGQNGKQQDFDSASGYLLNIGNALIQEQINESQTNQKKKSINEKFYLGFNIP</sequence>
<name>A0ABR2JLN6_9EUKA</name>
<protein>
    <recommendedName>
        <fullName evidence="2">Protein kinase domain-containing protein</fullName>
    </recommendedName>
</protein>
<dbReference type="Pfam" id="PF13181">
    <property type="entry name" value="TPR_8"/>
    <property type="match status" value="1"/>
</dbReference>
<evidence type="ECO:0000259" key="2">
    <source>
        <dbReference type="PROSITE" id="PS50011"/>
    </source>
</evidence>
<comment type="similarity">
    <text evidence="1">Belongs to the sel-1 family.</text>
</comment>
<evidence type="ECO:0000256" key="1">
    <source>
        <dbReference type="ARBA" id="ARBA00038101"/>
    </source>
</evidence>
<dbReference type="PANTHER" id="PTHR11102:SF160">
    <property type="entry name" value="ERAD-ASSOCIATED E3 UBIQUITIN-PROTEIN LIGASE COMPONENT HRD3"/>
    <property type="match status" value="1"/>
</dbReference>
<dbReference type="Gene3D" id="1.25.40.10">
    <property type="entry name" value="Tetratricopeptide repeat domain"/>
    <property type="match status" value="2"/>
</dbReference>
<organism evidence="3 4">
    <name type="scientific">Tritrichomonas musculus</name>
    <dbReference type="NCBI Taxonomy" id="1915356"/>
    <lineage>
        <taxon>Eukaryota</taxon>
        <taxon>Metamonada</taxon>
        <taxon>Parabasalia</taxon>
        <taxon>Tritrichomonadida</taxon>
        <taxon>Tritrichomonadidae</taxon>
        <taxon>Tritrichomonas</taxon>
    </lineage>
</organism>
<dbReference type="Pfam" id="PF00069">
    <property type="entry name" value="Pkinase"/>
    <property type="match status" value="1"/>
</dbReference>
<keyword evidence="4" id="KW-1185">Reference proteome</keyword>
<dbReference type="InterPro" id="IPR050767">
    <property type="entry name" value="Sel1_AlgK"/>
</dbReference>
<dbReference type="Gene3D" id="1.10.510.10">
    <property type="entry name" value="Transferase(Phosphotransferase) domain 1"/>
    <property type="match status" value="1"/>
</dbReference>
<dbReference type="InterPro" id="IPR011990">
    <property type="entry name" value="TPR-like_helical_dom_sf"/>
</dbReference>
<dbReference type="InterPro" id="IPR019734">
    <property type="entry name" value="TPR_rpt"/>
</dbReference>
<dbReference type="PANTHER" id="PTHR11102">
    <property type="entry name" value="SEL-1-LIKE PROTEIN"/>
    <property type="match status" value="1"/>
</dbReference>
<dbReference type="Proteomes" id="UP001470230">
    <property type="component" value="Unassembled WGS sequence"/>
</dbReference>
<dbReference type="EMBL" id="JAPFFF010000011">
    <property type="protein sequence ID" value="KAK8878381.1"/>
    <property type="molecule type" value="Genomic_DNA"/>
</dbReference>